<proteinExistence type="predicted"/>
<dbReference type="Gene3D" id="2.60.120.620">
    <property type="entry name" value="q2cbj1_9rhob like domain"/>
    <property type="match status" value="1"/>
</dbReference>
<sequence length="235" mass="25814">MLLGETLATHSVEGFLSDDEIAKVLSSMDTLKERLRPDELQAGLNGQTVHNLGPLALNAKQTVSVFEPNGRVELSQLPESVLDLLDTAFYRRIEDIRRVYPSVAWAREWTYVEYGPGQLITSHVDSVGLPGNVAPRKAGAFSITLADDFTGGEFYVESCGSEQVWMPNAASPRTVPFAAYNNDWFRSIPKTRWTTRASKGTALFWGSQLIHGTNPVKSGVAKKILGFIEASTPLD</sequence>
<name>A0ABZ2KKZ5_9BACT</name>
<dbReference type="Proteomes" id="UP001379533">
    <property type="component" value="Chromosome"/>
</dbReference>
<gene>
    <name evidence="1" type="ORF">LZC95_21235</name>
</gene>
<protein>
    <submittedName>
        <fullName evidence="1">Uncharacterized protein</fullName>
    </submittedName>
</protein>
<keyword evidence="2" id="KW-1185">Reference proteome</keyword>
<organism evidence="1 2">
    <name type="scientific">Pendulispora brunnea</name>
    <dbReference type="NCBI Taxonomy" id="2905690"/>
    <lineage>
        <taxon>Bacteria</taxon>
        <taxon>Pseudomonadati</taxon>
        <taxon>Myxococcota</taxon>
        <taxon>Myxococcia</taxon>
        <taxon>Myxococcales</taxon>
        <taxon>Sorangiineae</taxon>
        <taxon>Pendulisporaceae</taxon>
        <taxon>Pendulispora</taxon>
    </lineage>
</organism>
<evidence type="ECO:0000313" key="2">
    <source>
        <dbReference type="Proteomes" id="UP001379533"/>
    </source>
</evidence>
<reference evidence="1 2" key="1">
    <citation type="submission" date="2021-12" db="EMBL/GenBank/DDBJ databases">
        <title>Discovery of the Pendulisporaceae a myxobacterial family with distinct sporulation behavior and unique specialized metabolism.</title>
        <authorList>
            <person name="Garcia R."/>
            <person name="Popoff A."/>
            <person name="Bader C.D."/>
            <person name="Loehr J."/>
            <person name="Walesch S."/>
            <person name="Walt C."/>
            <person name="Boldt J."/>
            <person name="Bunk B."/>
            <person name="Haeckl F.J.F.P.J."/>
            <person name="Gunesch A.P."/>
            <person name="Birkelbach J."/>
            <person name="Nuebel U."/>
            <person name="Pietschmann T."/>
            <person name="Bach T."/>
            <person name="Mueller R."/>
        </authorList>
    </citation>
    <scope>NUCLEOTIDE SEQUENCE [LARGE SCALE GENOMIC DNA]</scope>
    <source>
        <strain evidence="1 2">MSr12523</strain>
    </source>
</reference>
<accession>A0ABZ2KKZ5</accession>
<dbReference type="EMBL" id="CP089982">
    <property type="protein sequence ID" value="WXA99332.1"/>
    <property type="molecule type" value="Genomic_DNA"/>
</dbReference>
<evidence type="ECO:0000313" key="1">
    <source>
        <dbReference type="EMBL" id="WXA99332.1"/>
    </source>
</evidence>
<dbReference type="RefSeq" id="WP_394849966.1">
    <property type="nucleotide sequence ID" value="NZ_CP089982.1"/>
</dbReference>